<sequence>MKICLALVYAKDNRYTVNILKAAIEYKVPNVVVYTVRWDEDYDIIQKIAILNEKCEKMLIGFTFMSTQLMSIIDYIKMIRRVFPNAILIAGGPHASGDPLGTLTNLGFDLVVYGEGEDTMIEILSSIINGGDPYVCGTAYIDGGKMIVKKRSRYVDLDQYPPFPYWRNTFNPIEIMRGCSASCYFCQVTYLYGVPRYRSIERIVYYSEIMLSSGLKDLRFIAPNSLGYGSSNGIKPDSKVLDLLHQLRLLANRYGGRIFFGTFPSEVRPDSVEEDFIREIRRFVDNKRIIVGAQSGSNRILKIIHRGHTSEDIVNAVQILTKYGFEVDIDLIFGFPFETKDDIEETMKLIEKLKEYRTRFHLHTFIPLPGTPFIKLLPSPIDDALKHRLYKLIGEGRAYGYWISQEKLSKEIIELVRKNIIFDLEKNYRNAKMHLC</sequence>
<keyword evidence="2" id="KW-0949">S-adenosyl-L-methionine</keyword>
<dbReference type="GO" id="GO:0031419">
    <property type="term" value="F:cobalamin binding"/>
    <property type="evidence" value="ECO:0007669"/>
    <property type="project" value="InterPro"/>
</dbReference>
<dbReference type="SFLD" id="SFLDS00029">
    <property type="entry name" value="Radical_SAM"/>
    <property type="match status" value="1"/>
</dbReference>
<evidence type="ECO:0000256" key="4">
    <source>
        <dbReference type="ARBA" id="ARBA00023004"/>
    </source>
</evidence>
<dbReference type="Pfam" id="PF02310">
    <property type="entry name" value="B12-binding"/>
    <property type="match status" value="1"/>
</dbReference>
<organism evidence="8 9">
    <name type="scientific">Ignisphaera aggregans (strain DSM 17230 / JCM 13409 / AQ1.S1)</name>
    <dbReference type="NCBI Taxonomy" id="583356"/>
    <lineage>
        <taxon>Archaea</taxon>
        <taxon>Thermoproteota</taxon>
        <taxon>Thermoprotei</taxon>
        <taxon>Desulfurococcales</taxon>
        <taxon>Desulfurococcaceae</taxon>
        <taxon>Ignisphaera</taxon>
    </lineage>
</organism>
<dbReference type="CDD" id="cd01335">
    <property type="entry name" value="Radical_SAM"/>
    <property type="match status" value="1"/>
</dbReference>
<dbReference type="GO" id="GO:0046872">
    <property type="term" value="F:metal ion binding"/>
    <property type="evidence" value="ECO:0007669"/>
    <property type="project" value="UniProtKB-KW"/>
</dbReference>
<dbReference type="InterPro" id="IPR007197">
    <property type="entry name" value="rSAM"/>
</dbReference>
<dbReference type="PROSITE" id="PS51332">
    <property type="entry name" value="B12_BINDING"/>
    <property type="match status" value="1"/>
</dbReference>
<dbReference type="EMBL" id="CP002098">
    <property type="protein sequence ID" value="ADM28627.1"/>
    <property type="molecule type" value="Genomic_DNA"/>
</dbReference>
<protein>
    <submittedName>
        <fullName evidence="8">Radical SAM domain protein</fullName>
    </submittedName>
</protein>
<gene>
    <name evidence="8" type="ordered locus">Igag_1830</name>
</gene>
<dbReference type="InterPro" id="IPR051198">
    <property type="entry name" value="BchE-like"/>
</dbReference>
<evidence type="ECO:0000256" key="3">
    <source>
        <dbReference type="ARBA" id="ARBA00022723"/>
    </source>
</evidence>
<dbReference type="PROSITE" id="PS51918">
    <property type="entry name" value="RADICAL_SAM"/>
    <property type="match status" value="1"/>
</dbReference>
<dbReference type="InterPro" id="IPR006158">
    <property type="entry name" value="Cobalamin-bd"/>
</dbReference>
<dbReference type="CDD" id="cd02068">
    <property type="entry name" value="radical_SAM_B12_BD"/>
    <property type="match status" value="1"/>
</dbReference>
<evidence type="ECO:0000313" key="8">
    <source>
        <dbReference type="EMBL" id="ADM28627.1"/>
    </source>
</evidence>
<dbReference type="Proteomes" id="UP000001304">
    <property type="component" value="Chromosome"/>
</dbReference>
<dbReference type="HOGENOM" id="CLU_042889_0_0_2"/>
<dbReference type="InterPro" id="IPR006638">
    <property type="entry name" value="Elp3/MiaA/NifB-like_rSAM"/>
</dbReference>
<proteinExistence type="predicted"/>
<evidence type="ECO:0000313" key="9">
    <source>
        <dbReference type="Proteomes" id="UP000001304"/>
    </source>
</evidence>
<dbReference type="PANTHER" id="PTHR43409:SF17">
    <property type="entry name" value="METHYLTHIOTRANSFERASE MJ0865-RELATED"/>
    <property type="match status" value="1"/>
</dbReference>
<dbReference type="GO" id="GO:0051536">
    <property type="term" value="F:iron-sulfur cluster binding"/>
    <property type="evidence" value="ECO:0007669"/>
    <property type="project" value="UniProtKB-KW"/>
</dbReference>
<keyword evidence="4" id="KW-0408">Iron</keyword>
<evidence type="ECO:0000259" key="7">
    <source>
        <dbReference type="PROSITE" id="PS51918"/>
    </source>
</evidence>
<dbReference type="SFLD" id="SFLDG01082">
    <property type="entry name" value="B12-binding_domain_containing"/>
    <property type="match status" value="1"/>
</dbReference>
<keyword evidence="3" id="KW-0479">Metal-binding</keyword>
<feature type="domain" description="B12-binding" evidence="6">
    <location>
        <begin position="1"/>
        <end position="134"/>
    </location>
</feature>
<feature type="domain" description="Radical SAM core" evidence="7">
    <location>
        <begin position="165"/>
        <end position="404"/>
    </location>
</feature>
<dbReference type="InterPro" id="IPR058240">
    <property type="entry name" value="rSAM_sf"/>
</dbReference>
<dbReference type="InterPro" id="IPR023404">
    <property type="entry name" value="rSAM_horseshoe"/>
</dbReference>
<dbReference type="PANTHER" id="PTHR43409">
    <property type="entry name" value="ANAEROBIC MAGNESIUM-PROTOPORPHYRIN IX MONOMETHYL ESTER CYCLASE-RELATED"/>
    <property type="match status" value="1"/>
</dbReference>
<dbReference type="AlphaFoldDB" id="E0SSP2"/>
<comment type="cofactor">
    <cofactor evidence="1">
        <name>[4Fe-4S] cluster</name>
        <dbReference type="ChEBI" id="CHEBI:49883"/>
    </cofactor>
</comment>
<dbReference type="Gene3D" id="3.40.50.280">
    <property type="entry name" value="Cobalamin-binding domain"/>
    <property type="match status" value="1"/>
</dbReference>
<dbReference type="Gene3D" id="3.80.30.20">
    <property type="entry name" value="tm_1862 like domain"/>
    <property type="match status" value="1"/>
</dbReference>
<dbReference type="KEGG" id="iag:Igag_1830"/>
<dbReference type="NCBIfam" id="TIGR04013">
    <property type="entry name" value="B12_SAM_MJ_1487"/>
    <property type="match status" value="1"/>
</dbReference>
<dbReference type="STRING" id="583356.Igag_1830"/>
<keyword evidence="5" id="KW-0411">Iron-sulfur</keyword>
<name>E0SSP2_IGNAA</name>
<dbReference type="InterPro" id="IPR023980">
    <property type="entry name" value="CHP04013_B12-bd/rSAM"/>
</dbReference>
<dbReference type="SMART" id="SM00729">
    <property type="entry name" value="Elp3"/>
    <property type="match status" value="1"/>
</dbReference>
<reference evidence="8 9" key="1">
    <citation type="journal article" date="2010" name="Stand. Genomic Sci.">
        <title>Complete genome sequence of Ignisphaera aggregans type strain (AQ1.S1).</title>
        <authorList>
            <person name="Goker M."/>
            <person name="Held B."/>
            <person name="Lapidus A."/>
            <person name="Nolan M."/>
            <person name="Spring S."/>
            <person name="Yasawong M."/>
            <person name="Lucas S."/>
            <person name="Glavina Del Rio T."/>
            <person name="Tice H."/>
            <person name="Cheng J.F."/>
            <person name="Goodwin L."/>
            <person name="Tapia R."/>
            <person name="Pitluck S."/>
            <person name="Liolios K."/>
            <person name="Ivanova N."/>
            <person name="Mavromatis K."/>
            <person name="Mikhailova N."/>
            <person name="Pati A."/>
            <person name="Chen A."/>
            <person name="Palaniappan K."/>
            <person name="Brambilla E."/>
            <person name="Land M."/>
            <person name="Hauser L."/>
            <person name="Chang Y.J."/>
            <person name="Jeffries C.D."/>
            <person name="Brettin T."/>
            <person name="Detter J.C."/>
            <person name="Han C."/>
            <person name="Rohde M."/>
            <person name="Sikorski J."/>
            <person name="Woyke T."/>
            <person name="Bristow J."/>
            <person name="Eisen J.A."/>
            <person name="Markowitz V."/>
            <person name="Hugenholtz P."/>
            <person name="Kyrpides N.C."/>
            <person name="Klenk H.P."/>
        </authorList>
    </citation>
    <scope>NUCLEOTIDE SEQUENCE [LARGE SCALE GENOMIC DNA]</scope>
    <source>
        <strain evidence="9">DSM 17230 / JCM 13409 / AQ1.S1</strain>
    </source>
</reference>
<evidence type="ECO:0000256" key="2">
    <source>
        <dbReference type="ARBA" id="ARBA00022691"/>
    </source>
</evidence>
<evidence type="ECO:0000256" key="5">
    <source>
        <dbReference type="ARBA" id="ARBA00023014"/>
    </source>
</evidence>
<accession>E0SSP2</accession>
<dbReference type="Pfam" id="PF04055">
    <property type="entry name" value="Radical_SAM"/>
    <property type="match status" value="1"/>
</dbReference>
<evidence type="ECO:0000256" key="1">
    <source>
        <dbReference type="ARBA" id="ARBA00001966"/>
    </source>
</evidence>
<dbReference type="BioCyc" id="IAGG583356:GHAH-1818-MONOMER"/>
<evidence type="ECO:0000259" key="6">
    <source>
        <dbReference type="PROSITE" id="PS51332"/>
    </source>
</evidence>
<dbReference type="GO" id="GO:0003824">
    <property type="term" value="F:catalytic activity"/>
    <property type="evidence" value="ECO:0007669"/>
    <property type="project" value="InterPro"/>
</dbReference>
<keyword evidence="9" id="KW-1185">Reference proteome</keyword>
<dbReference type="SUPFAM" id="SSF102114">
    <property type="entry name" value="Radical SAM enzymes"/>
    <property type="match status" value="1"/>
</dbReference>